<dbReference type="Proteomes" id="UP000016932">
    <property type="component" value="Unassembled WGS sequence"/>
</dbReference>
<feature type="compositionally biased region" description="Low complexity" evidence="1">
    <location>
        <begin position="468"/>
        <end position="485"/>
    </location>
</feature>
<dbReference type="VEuPathDB" id="FungiDB:MYCFIDRAFT_192725"/>
<dbReference type="RefSeq" id="XP_007921568.1">
    <property type="nucleotide sequence ID" value="XM_007923377.1"/>
</dbReference>
<accession>N1Q7F6</accession>
<evidence type="ECO:0000313" key="3">
    <source>
        <dbReference type="EMBL" id="EME88594.1"/>
    </source>
</evidence>
<dbReference type="GeneID" id="19335293"/>
<feature type="chain" id="PRO_5004110503" description="Nucleoplasmin-like domain-containing protein" evidence="2">
    <location>
        <begin position="26"/>
        <end position="500"/>
    </location>
</feature>
<feature type="region of interest" description="Disordered" evidence="1">
    <location>
        <begin position="400"/>
        <end position="500"/>
    </location>
</feature>
<keyword evidence="2" id="KW-0732">Signal</keyword>
<feature type="compositionally biased region" description="Acidic residues" evidence="1">
    <location>
        <begin position="316"/>
        <end position="333"/>
    </location>
</feature>
<feature type="compositionally biased region" description="Acidic residues" evidence="1">
    <location>
        <begin position="367"/>
        <end position="388"/>
    </location>
</feature>
<feature type="signal peptide" evidence="2">
    <location>
        <begin position="1"/>
        <end position="25"/>
    </location>
</feature>
<name>N1Q7F6_PSEFD</name>
<feature type="region of interest" description="Disordered" evidence="1">
    <location>
        <begin position="204"/>
        <end position="388"/>
    </location>
</feature>
<feature type="compositionally biased region" description="Basic residues" evidence="1">
    <location>
        <begin position="436"/>
        <end position="457"/>
    </location>
</feature>
<dbReference type="KEGG" id="pfj:MYCFIDRAFT_192725"/>
<dbReference type="EMBL" id="KB446555">
    <property type="protein sequence ID" value="EME88594.1"/>
    <property type="molecule type" value="Genomic_DNA"/>
</dbReference>
<feature type="compositionally biased region" description="Acidic residues" evidence="1">
    <location>
        <begin position="268"/>
        <end position="291"/>
    </location>
</feature>
<feature type="compositionally biased region" description="Low complexity" evidence="1">
    <location>
        <begin position="414"/>
        <end position="429"/>
    </location>
</feature>
<keyword evidence="4" id="KW-1185">Reference proteome</keyword>
<feature type="compositionally biased region" description="Acidic residues" evidence="1">
    <location>
        <begin position="242"/>
        <end position="258"/>
    </location>
</feature>
<protein>
    <recommendedName>
        <fullName evidence="5">Nucleoplasmin-like domain-containing protein</fullName>
    </recommendedName>
</protein>
<proteinExistence type="predicted"/>
<gene>
    <name evidence="3" type="ORF">MYCFIDRAFT_192725</name>
</gene>
<evidence type="ECO:0000256" key="2">
    <source>
        <dbReference type="SAM" id="SignalP"/>
    </source>
</evidence>
<dbReference type="OrthoDB" id="10582715at2759"/>
<feature type="region of interest" description="Disordered" evidence="1">
    <location>
        <begin position="158"/>
        <end position="177"/>
    </location>
</feature>
<evidence type="ECO:0000313" key="4">
    <source>
        <dbReference type="Proteomes" id="UP000016932"/>
    </source>
</evidence>
<feature type="compositionally biased region" description="Acidic residues" evidence="1">
    <location>
        <begin position="299"/>
        <end position="308"/>
    </location>
</feature>
<evidence type="ECO:0000256" key="1">
    <source>
        <dbReference type="SAM" id="MobiDB-lite"/>
    </source>
</evidence>
<sequence>MPTTTCTRLPHLHLLLSCTFPGATVDTVFCFEANPRIASGRKAPRQHDRLPQAQLGKVEVRYNSGVVVLLTSAQPRSMIMNSECRLPALLRLSEDKITLEYVTRDKNCDTAPLTLHLPALGTSETLLALLTPHPRLAVTFRIRMLGAKEFAGGARNRFGTNTPFKAGHPSKKKLKPTETAAWPRMTARAVNYWDSLMAGTNKRAGKAAANGKAHHTGGLGHKGEAFTRMHQSPKKSPRDVHDSEEEYEESFDGDDDEYVAAMQRQDLEDGVPDDVDTELENDDATAGDQLDDLTKRYADDEDSGDDQFYDDRYDSLDEDAMDAYADADDGDDEVLQKRDPSFYLKQKSAHRGGGRGSAAHMHHARDVDDEEEEADDDDDESPIEEDLEYVADIKARNARKEHQIVGTSPPWPTEAPTVTTAKPKTAPAASVTGIKGYHKHGQGRHAKHGGSAKKSRPTGKAARPTGNATRPTGKTTRPTGKATRPSGKATHPTGKPKAYS</sequence>
<dbReference type="HOGENOM" id="CLU_545284_0_0_1"/>
<evidence type="ECO:0008006" key="5">
    <source>
        <dbReference type="Google" id="ProtNLM"/>
    </source>
</evidence>
<organism evidence="3 4">
    <name type="scientific">Pseudocercospora fijiensis (strain CIRAD86)</name>
    <name type="common">Black leaf streak disease fungus</name>
    <name type="synonym">Mycosphaerella fijiensis</name>
    <dbReference type="NCBI Taxonomy" id="383855"/>
    <lineage>
        <taxon>Eukaryota</taxon>
        <taxon>Fungi</taxon>
        <taxon>Dikarya</taxon>
        <taxon>Ascomycota</taxon>
        <taxon>Pezizomycotina</taxon>
        <taxon>Dothideomycetes</taxon>
        <taxon>Dothideomycetidae</taxon>
        <taxon>Mycosphaerellales</taxon>
        <taxon>Mycosphaerellaceae</taxon>
        <taxon>Pseudocercospora</taxon>
    </lineage>
</organism>
<dbReference type="AlphaFoldDB" id="N1Q7F6"/>
<reference evidence="3 4" key="1">
    <citation type="journal article" date="2012" name="PLoS Pathog.">
        <title>Diverse lifestyles and strategies of plant pathogenesis encoded in the genomes of eighteen Dothideomycetes fungi.</title>
        <authorList>
            <person name="Ohm R.A."/>
            <person name="Feau N."/>
            <person name="Henrissat B."/>
            <person name="Schoch C.L."/>
            <person name="Horwitz B.A."/>
            <person name="Barry K.W."/>
            <person name="Condon B.J."/>
            <person name="Copeland A.C."/>
            <person name="Dhillon B."/>
            <person name="Glaser F."/>
            <person name="Hesse C.N."/>
            <person name="Kosti I."/>
            <person name="LaButti K."/>
            <person name="Lindquist E.A."/>
            <person name="Lucas S."/>
            <person name="Salamov A.A."/>
            <person name="Bradshaw R.E."/>
            <person name="Ciuffetti L."/>
            <person name="Hamelin R.C."/>
            <person name="Kema G.H.J."/>
            <person name="Lawrence C."/>
            <person name="Scott J.A."/>
            <person name="Spatafora J.W."/>
            <person name="Turgeon B.G."/>
            <person name="de Wit P.J.G.M."/>
            <person name="Zhong S."/>
            <person name="Goodwin S.B."/>
            <person name="Grigoriev I.V."/>
        </authorList>
    </citation>
    <scope>NUCLEOTIDE SEQUENCE [LARGE SCALE GENOMIC DNA]</scope>
    <source>
        <strain evidence="3 4">CIRAD86</strain>
    </source>
</reference>